<evidence type="ECO:0000256" key="1">
    <source>
        <dbReference type="ARBA" id="ARBA00010203"/>
    </source>
</evidence>
<gene>
    <name evidence="10" type="ORF">KDW03_10390</name>
</gene>
<dbReference type="EMBL" id="CP073355">
    <property type="protein sequence ID" value="URA09878.1"/>
    <property type="molecule type" value="Genomic_DNA"/>
</dbReference>
<dbReference type="Proteomes" id="UP001056539">
    <property type="component" value="Chromosome"/>
</dbReference>
<dbReference type="InterPro" id="IPR001091">
    <property type="entry name" value="RM_Methyltransferase"/>
</dbReference>
<name>A0AAX3BCB7_9SPIR</name>
<dbReference type="GO" id="GO:0009307">
    <property type="term" value="P:DNA restriction-modification system"/>
    <property type="evidence" value="ECO:0007669"/>
    <property type="project" value="UniProtKB-KW"/>
</dbReference>
<organism evidence="10 11">
    <name type="scientific">Thermospira aquatica</name>
    <dbReference type="NCBI Taxonomy" id="2828656"/>
    <lineage>
        <taxon>Bacteria</taxon>
        <taxon>Pseudomonadati</taxon>
        <taxon>Spirochaetota</taxon>
        <taxon>Spirochaetia</taxon>
        <taxon>Brevinematales</taxon>
        <taxon>Thermospiraceae</taxon>
        <taxon>Thermospira</taxon>
    </lineage>
</organism>
<evidence type="ECO:0000256" key="5">
    <source>
        <dbReference type="ARBA" id="ARBA00022747"/>
    </source>
</evidence>
<dbReference type="EC" id="2.1.1.-" evidence="8"/>
<dbReference type="PANTHER" id="PTHR13370">
    <property type="entry name" value="RNA METHYLASE-RELATED"/>
    <property type="match status" value="1"/>
</dbReference>
<comment type="catalytic activity">
    <reaction evidence="7">
        <text>a 2'-deoxycytidine in DNA + S-adenosyl-L-methionine = an N(4)-methyl-2'-deoxycytidine in DNA + S-adenosyl-L-homocysteine + H(+)</text>
        <dbReference type="Rhea" id="RHEA:16857"/>
        <dbReference type="Rhea" id="RHEA-COMP:11369"/>
        <dbReference type="Rhea" id="RHEA-COMP:13674"/>
        <dbReference type="ChEBI" id="CHEBI:15378"/>
        <dbReference type="ChEBI" id="CHEBI:57856"/>
        <dbReference type="ChEBI" id="CHEBI:59789"/>
        <dbReference type="ChEBI" id="CHEBI:85452"/>
        <dbReference type="ChEBI" id="CHEBI:137933"/>
        <dbReference type="EC" id="2.1.1.113"/>
    </reaction>
</comment>
<dbReference type="GO" id="GO:0032259">
    <property type="term" value="P:methylation"/>
    <property type="evidence" value="ECO:0007669"/>
    <property type="project" value="UniProtKB-KW"/>
</dbReference>
<dbReference type="KEGG" id="taqu:KDW03_10390"/>
<evidence type="ECO:0000313" key="11">
    <source>
        <dbReference type="Proteomes" id="UP001056539"/>
    </source>
</evidence>
<keyword evidence="5" id="KW-0680">Restriction system</keyword>
<dbReference type="InterPro" id="IPR017985">
    <property type="entry name" value="MeTrfase_CN4_CS"/>
</dbReference>
<dbReference type="AlphaFoldDB" id="A0AAX3BCB7"/>
<dbReference type="PROSITE" id="PS00093">
    <property type="entry name" value="N4_MTASE"/>
    <property type="match status" value="1"/>
</dbReference>
<evidence type="ECO:0000256" key="2">
    <source>
        <dbReference type="ARBA" id="ARBA00022603"/>
    </source>
</evidence>
<reference evidence="10" key="1">
    <citation type="submission" date="2021-04" db="EMBL/GenBank/DDBJ databases">
        <authorList>
            <person name="Postec A."/>
        </authorList>
    </citation>
    <scope>NUCLEOTIDE SEQUENCE</scope>
    <source>
        <strain evidence="10">F1F22</strain>
    </source>
</reference>
<accession>A0AAX3BCB7</accession>
<evidence type="ECO:0000256" key="4">
    <source>
        <dbReference type="ARBA" id="ARBA00022691"/>
    </source>
</evidence>
<dbReference type="Gene3D" id="3.40.50.150">
    <property type="entry name" value="Vaccinia Virus protein VP39"/>
    <property type="match status" value="1"/>
</dbReference>
<evidence type="ECO:0000313" key="10">
    <source>
        <dbReference type="EMBL" id="URA09878.1"/>
    </source>
</evidence>
<comment type="similarity">
    <text evidence="1">Belongs to the N(4)/N(6)-methyltransferase family. N(4) subfamily.</text>
</comment>
<feature type="domain" description="DNA methylase N-4/N-6" evidence="9">
    <location>
        <begin position="62"/>
        <end position="278"/>
    </location>
</feature>
<keyword evidence="2" id="KW-0489">Methyltransferase</keyword>
<keyword evidence="6" id="KW-0238">DNA-binding</keyword>
<keyword evidence="11" id="KW-1185">Reference proteome</keyword>
<dbReference type="SUPFAM" id="SSF53335">
    <property type="entry name" value="S-adenosyl-L-methionine-dependent methyltransferases"/>
    <property type="match status" value="1"/>
</dbReference>
<evidence type="ECO:0000256" key="7">
    <source>
        <dbReference type="ARBA" id="ARBA00049120"/>
    </source>
</evidence>
<dbReference type="InterPro" id="IPR029063">
    <property type="entry name" value="SAM-dependent_MTases_sf"/>
</dbReference>
<evidence type="ECO:0000256" key="8">
    <source>
        <dbReference type="RuleBase" id="RU362026"/>
    </source>
</evidence>
<evidence type="ECO:0000259" key="9">
    <source>
        <dbReference type="Pfam" id="PF01555"/>
    </source>
</evidence>
<protein>
    <recommendedName>
        <fullName evidence="8">Methyltransferase</fullName>
        <ecNumber evidence="8">2.1.1.-</ecNumber>
    </recommendedName>
</protein>
<dbReference type="PANTHER" id="PTHR13370:SF24">
    <property type="entry name" value="TYPE III RESTRICTION-MODIFICATION ENZYME STYLTI MOD SUBUNIT"/>
    <property type="match status" value="1"/>
</dbReference>
<dbReference type="GO" id="GO:0015667">
    <property type="term" value="F:site-specific DNA-methyltransferase (cytosine-N4-specific) activity"/>
    <property type="evidence" value="ECO:0007669"/>
    <property type="project" value="UniProtKB-EC"/>
</dbReference>
<dbReference type="GO" id="GO:0008170">
    <property type="term" value="F:N-methyltransferase activity"/>
    <property type="evidence" value="ECO:0007669"/>
    <property type="project" value="InterPro"/>
</dbReference>
<dbReference type="GO" id="GO:0005737">
    <property type="term" value="C:cytoplasm"/>
    <property type="evidence" value="ECO:0007669"/>
    <property type="project" value="TreeGrafter"/>
</dbReference>
<evidence type="ECO:0000256" key="3">
    <source>
        <dbReference type="ARBA" id="ARBA00022679"/>
    </source>
</evidence>
<keyword evidence="3" id="KW-0808">Transferase</keyword>
<dbReference type="GO" id="GO:0003677">
    <property type="term" value="F:DNA binding"/>
    <property type="evidence" value="ECO:0007669"/>
    <property type="project" value="UniProtKB-KW"/>
</dbReference>
<reference evidence="10" key="2">
    <citation type="submission" date="2022-06" db="EMBL/GenBank/DDBJ databases">
        <title>Thermospira aquatica gen. nov., sp. nov.</title>
        <authorList>
            <person name="Ben Ali Gam Z."/>
            <person name="Labat M."/>
        </authorList>
    </citation>
    <scope>NUCLEOTIDE SEQUENCE</scope>
    <source>
        <strain evidence="10">F1F22</strain>
    </source>
</reference>
<dbReference type="Pfam" id="PF01555">
    <property type="entry name" value="N6_N4_Mtase"/>
    <property type="match status" value="1"/>
</dbReference>
<keyword evidence="4" id="KW-0949">S-adenosyl-L-methionine</keyword>
<sequence length="288" mass="33274">MIAKAIQTKKQLSKTEEDNSKIFEMLVRNFKNNKKIILSHKKSLLLNGDVLKENFFDKEYFDLIITSPPYNVDIKYNSHNDDLTYDEYLEFSEIWIRNCFKWAKNQGRFCLNIPLDKNKGGQKSVGADLTTIAQKVGWKYHSTIIWNEGNISKRTAWGSWLSATAPYVIAPVELIVVLYKGEWKKNNGSKISDITKKEFMEWTNGLWTFNGESKKRIGHPAPFPLELPYRCIKLFSFVDDIVFDPFAGSGTTLIAANNTNRYSVGLEIDLKYCELAKQRILKETEILF</sequence>
<dbReference type="PRINTS" id="PR00508">
    <property type="entry name" value="S21N4MTFRASE"/>
</dbReference>
<proteinExistence type="inferred from homology"/>
<evidence type="ECO:0000256" key="6">
    <source>
        <dbReference type="ARBA" id="ARBA00023125"/>
    </source>
</evidence>
<dbReference type="InterPro" id="IPR002941">
    <property type="entry name" value="DNA_methylase_N4/N6"/>
</dbReference>